<dbReference type="eggNOG" id="COG0360">
    <property type="taxonomic scope" value="Bacteria"/>
</dbReference>
<comment type="function">
    <text evidence="6 8">Binds together with bS18 to 16S ribosomal RNA.</text>
</comment>
<evidence type="ECO:0000313" key="10">
    <source>
        <dbReference type="Proteomes" id="UP000009315"/>
    </source>
</evidence>
<evidence type="ECO:0000256" key="4">
    <source>
        <dbReference type="ARBA" id="ARBA00022980"/>
    </source>
</evidence>
<dbReference type="GO" id="GO:0003735">
    <property type="term" value="F:structural constituent of ribosome"/>
    <property type="evidence" value="ECO:0007669"/>
    <property type="project" value="InterPro"/>
</dbReference>
<dbReference type="AlphaFoldDB" id="K8DZF1"/>
<dbReference type="Gene3D" id="3.30.70.60">
    <property type="match status" value="1"/>
</dbReference>
<dbReference type="GO" id="GO:0005737">
    <property type="term" value="C:cytoplasm"/>
    <property type="evidence" value="ECO:0007669"/>
    <property type="project" value="UniProtKB-ARBA"/>
</dbReference>
<dbReference type="InterPro" id="IPR014717">
    <property type="entry name" value="Transl_elong_EF1B/ribsomal_bS6"/>
</dbReference>
<dbReference type="Proteomes" id="UP000009315">
    <property type="component" value="Unassembled WGS sequence"/>
</dbReference>
<organism evidence="9 10">
    <name type="scientific">Desulforamulus hydrothermalis Lam5 = DSM 18033</name>
    <dbReference type="NCBI Taxonomy" id="1121428"/>
    <lineage>
        <taxon>Bacteria</taxon>
        <taxon>Bacillati</taxon>
        <taxon>Bacillota</taxon>
        <taxon>Clostridia</taxon>
        <taxon>Eubacteriales</taxon>
        <taxon>Peptococcaceae</taxon>
        <taxon>Desulforamulus</taxon>
    </lineage>
</organism>
<dbReference type="InterPro" id="IPR020814">
    <property type="entry name" value="Ribosomal_S6_plastid/chlpt"/>
</dbReference>
<dbReference type="OrthoDB" id="9812702at2"/>
<keyword evidence="10" id="KW-1185">Reference proteome</keyword>
<dbReference type="EMBL" id="CAOS01000010">
    <property type="protein sequence ID" value="CCO08345.1"/>
    <property type="molecule type" value="Genomic_DNA"/>
</dbReference>
<keyword evidence="5 8" id="KW-0687">Ribonucleoprotein</keyword>
<evidence type="ECO:0000256" key="7">
    <source>
        <dbReference type="ARBA" id="ARBA00035294"/>
    </source>
</evidence>
<gene>
    <name evidence="8 9" type="primary">rpsF</name>
    <name evidence="9" type="ORF">DESHY_30035</name>
</gene>
<keyword evidence="3 8" id="KW-0694">RNA-binding</keyword>
<comment type="caution">
    <text evidence="9">The sequence shown here is derived from an EMBL/GenBank/DDBJ whole genome shotgun (WGS) entry which is preliminary data.</text>
</comment>
<dbReference type="GO" id="GO:0005840">
    <property type="term" value="C:ribosome"/>
    <property type="evidence" value="ECO:0007669"/>
    <property type="project" value="UniProtKB-KW"/>
</dbReference>
<accession>K8DZF1</accession>
<evidence type="ECO:0000256" key="6">
    <source>
        <dbReference type="ARBA" id="ARBA00035104"/>
    </source>
</evidence>
<evidence type="ECO:0000313" key="9">
    <source>
        <dbReference type="EMBL" id="CCO08345.1"/>
    </source>
</evidence>
<dbReference type="PANTHER" id="PTHR21011">
    <property type="entry name" value="MITOCHONDRIAL 28S RIBOSOMAL PROTEIN S6"/>
    <property type="match status" value="1"/>
</dbReference>
<dbReference type="RefSeq" id="WP_008411726.1">
    <property type="nucleotide sequence ID" value="NZ_CAOS01000010.1"/>
</dbReference>
<evidence type="ECO:0000256" key="3">
    <source>
        <dbReference type="ARBA" id="ARBA00022884"/>
    </source>
</evidence>
<dbReference type="SUPFAM" id="SSF54995">
    <property type="entry name" value="Ribosomal protein S6"/>
    <property type="match status" value="1"/>
</dbReference>
<dbReference type="InterPro" id="IPR035980">
    <property type="entry name" value="Ribosomal_bS6_sf"/>
</dbReference>
<reference evidence="9 10" key="1">
    <citation type="journal article" date="2013" name="Genome Announc.">
        <title>Genome Sequence of the Sulfate-Reducing Bacterium Desulfotomaculum hydrothermale Lam5(T).</title>
        <authorList>
            <person name="Amin O."/>
            <person name="Fardeau M.L."/>
            <person name="Valette O."/>
            <person name="Hirschler-Rea A."/>
            <person name="Barbe V."/>
            <person name="Medigue C."/>
            <person name="Vacherie B."/>
            <person name="Ollivier B."/>
            <person name="Bertin P.N."/>
            <person name="Dolla A."/>
        </authorList>
    </citation>
    <scope>NUCLEOTIDE SEQUENCE [LARGE SCALE GENOMIC DNA]</scope>
    <source>
        <strain evidence="10">Lam5 / DSM 18033</strain>
    </source>
</reference>
<name>K8DZF1_9FIRM</name>
<dbReference type="FunFam" id="3.30.70.60:FF:000002">
    <property type="entry name" value="30S ribosomal protein S6"/>
    <property type="match status" value="1"/>
</dbReference>
<dbReference type="PROSITE" id="PS01048">
    <property type="entry name" value="RIBOSOMAL_S6"/>
    <property type="match status" value="1"/>
</dbReference>
<keyword evidence="2 8" id="KW-0699">rRNA-binding</keyword>
<evidence type="ECO:0000256" key="1">
    <source>
        <dbReference type="ARBA" id="ARBA00009512"/>
    </source>
</evidence>
<evidence type="ECO:0000256" key="2">
    <source>
        <dbReference type="ARBA" id="ARBA00022730"/>
    </source>
</evidence>
<dbReference type="InterPro" id="IPR020815">
    <property type="entry name" value="Ribosomal_bS6_CS"/>
</dbReference>
<dbReference type="Pfam" id="PF01250">
    <property type="entry name" value="Ribosomal_S6"/>
    <property type="match status" value="1"/>
</dbReference>
<sequence>MRNYEVMYIIKPELEEENVTALIEKFKALVEEKGAEVTKVDKWGKRRLAYEINHLKEGIYVVMQFKAEAAAAAELDRVMKINDDIIRHMITREDE</sequence>
<dbReference type="PANTHER" id="PTHR21011:SF1">
    <property type="entry name" value="SMALL RIBOSOMAL SUBUNIT PROTEIN BS6M"/>
    <property type="match status" value="1"/>
</dbReference>
<protein>
    <recommendedName>
        <fullName evidence="7 8">Small ribosomal subunit protein bS6</fullName>
    </recommendedName>
</protein>
<evidence type="ECO:0000256" key="5">
    <source>
        <dbReference type="ARBA" id="ARBA00023274"/>
    </source>
</evidence>
<dbReference type="GO" id="GO:1990904">
    <property type="term" value="C:ribonucleoprotein complex"/>
    <property type="evidence" value="ECO:0007669"/>
    <property type="project" value="UniProtKB-KW"/>
</dbReference>
<dbReference type="CDD" id="cd00473">
    <property type="entry name" value="bS6"/>
    <property type="match status" value="1"/>
</dbReference>
<dbReference type="STRING" id="1121428.DESHY_30035"/>
<dbReference type="NCBIfam" id="TIGR00166">
    <property type="entry name" value="S6"/>
    <property type="match status" value="1"/>
</dbReference>
<dbReference type="HAMAP" id="MF_00360">
    <property type="entry name" value="Ribosomal_bS6"/>
    <property type="match status" value="1"/>
</dbReference>
<keyword evidence="4 8" id="KW-0689">Ribosomal protein</keyword>
<proteinExistence type="inferred from homology"/>
<dbReference type="InterPro" id="IPR000529">
    <property type="entry name" value="Ribosomal_bS6"/>
</dbReference>
<dbReference type="GO" id="GO:0006412">
    <property type="term" value="P:translation"/>
    <property type="evidence" value="ECO:0007669"/>
    <property type="project" value="UniProtKB-UniRule"/>
</dbReference>
<dbReference type="GO" id="GO:0070181">
    <property type="term" value="F:small ribosomal subunit rRNA binding"/>
    <property type="evidence" value="ECO:0007669"/>
    <property type="project" value="TreeGrafter"/>
</dbReference>
<evidence type="ECO:0000256" key="8">
    <source>
        <dbReference type="HAMAP-Rule" id="MF_00360"/>
    </source>
</evidence>
<comment type="similarity">
    <text evidence="1 8">Belongs to the bacterial ribosomal protein bS6 family.</text>
</comment>